<organism evidence="2 3">
    <name type="scientific">Heliocybe sulcata</name>
    <dbReference type="NCBI Taxonomy" id="5364"/>
    <lineage>
        <taxon>Eukaryota</taxon>
        <taxon>Fungi</taxon>
        <taxon>Dikarya</taxon>
        <taxon>Basidiomycota</taxon>
        <taxon>Agaricomycotina</taxon>
        <taxon>Agaricomycetes</taxon>
        <taxon>Gloeophyllales</taxon>
        <taxon>Gloeophyllaceae</taxon>
        <taxon>Heliocybe</taxon>
    </lineage>
</organism>
<dbReference type="SUPFAM" id="SSF63829">
    <property type="entry name" value="Calcium-dependent phosphotriesterase"/>
    <property type="match status" value="1"/>
</dbReference>
<dbReference type="STRING" id="5364.A0A5C3MU67"/>
<keyword evidence="3" id="KW-1185">Reference proteome</keyword>
<dbReference type="Pfam" id="PF08450">
    <property type="entry name" value="SGL"/>
    <property type="match status" value="1"/>
</dbReference>
<dbReference type="InterPro" id="IPR011042">
    <property type="entry name" value="6-blade_b-propeller_TolB-like"/>
</dbReference>
<dbReference type="InterPro" id="IPR013658">
    <property type="entry name" value="SGL"/>
</dbReference>
<evidence type="ECO:0000313" key="2">
    <source>
        <dbReference type="EMBL" id="TFK48620.1"/>
    </source>
</evidence>
<sequence>MKEVKDAIDAAGGSPVNVNATITTLRLPHMVQMTNGGTGPYRGNLLLVNSGRGTLPPNLVTVNPSPPYNATVLLDNYFGRQFNSLDDVKVHRASGNIFFTDPPYGYLLQIRPPPEMPSQVYRYNPETGAVKVVADSFKACNGIAFDPSETVAYVSDTGALEVSGGSDQTLPATIYAFDIEPLTQAFTNRRVFAYADAGIPDGIQVDSLGNVYSGTGEGVSVWNPEGTLIGKFFLNSTSAQMVFAGPGRLVILDETSVYLAKIRAQGISLAYP</sequence>
<evidence type="ECO:0000313" key="3">
    <source>
        <dbReference type="Proteomes" id="UP000305948"/>
    </source>
</evidence>
<proteinExistence type="predicted"/>
<dbReference type="Gene3D" id="2.120.10.30">
    <property type="entry name" value="TolB, C-terminal domain"/>
    <property type="match status" value="1"/>
</dbReference>
<name>A0A5C3MU67_9AGAM</name>
<dbReference type="AlphaFoldDB" id="A0A5C3MU67"/>
<dbReference type="PANTHER" id="PTHR47064:SF2">
    <property type="entry name" value="SMP-30_GLUCONOLACTONASE_LRE-LIKE REGION DOMAIN-CONTAINING PROTEIN-RELATED"/>
    <property type="match status" value="1"/>
</dbReference>
<dbReference type="PANTHER" id="PTHR47064">
    <property type="entry name" value="PUTATIVE (AFU_ORTHOLOGUE AFUA_1G08990)-RELATED"/>
    <property type="match status" value="1"/>
</dbReference>
<dbReference type="OrthoDB" id="423498at2759"/>
<evidence type="ECO:0000259" key="1">
    <source>
        <dbReference type="Pfam" id="PF08450"/>
    </source>
</evidence>
<dbReference type="EMBL" id="ML213518">
    <property type="protein sequence ID" value="TFK48620.1"/>
    <property type="molecule type" value="Genomic_DNA"/>
</dbReference>
<accession>A0A5C3MU67</accession>
<gene>
    <name evidence="2" type="ORF">OE88DRAFT_1663691</name>
</gene>
<protein>
    <submittedName>
        <fullName evidence="2">Calcium-dependent phosphotriesterase</fullName>
    </submittedName>
</protein>
<feature type="domain" description="SMP-30/Gluconolactonase/LRE-like region" evidence="1">
    <location>
        <begin position="69"/>
        <end position="247"/>
    </location>
</feature>
<dbReference type="InterPro" id="IPR052988">
    <property type="entry name" value="Oryzine_lactonohydrolase"/>
</dbReference>
<dbReference type="Proteomes" id="UP000305948">
    <property type="component" value="Unassembled WGS sequence"/>
</dbReference>
<feature type="non-terminal residue" evidence="2">
    <location>
        <position position="1"/>
    </location>
</feature>
<reference evidence="2 3" key="1">
    <citation type="journal article" date="2019" name="Nat. Ecol. Evol.">
        <title>Megaphylogeny resolves global patterns of mushroom evolution.</title>
        <authorList>
            <person name="Varga T."/>
            <person name="Krizsan K."/>
            <person name="Foldi C."/>
            <person name="Dima B."/>
            <person name="Sanchez-Garcia M."/>
            <person name="Sanchez-Ramirez S."/>
            <person name="Szollosi G.J."/>
            <person name="Szarkandi J.G."/>
            <person name="Papp V."/>
            <person name="Albert L."/>
            <person name="Andreopoulos W."/>
            <person name="Angelini C."/>
            <person name="Antonin V."/>
            <person name="Barry K.W."/>
            <person name="Bougher N.L."/>
            <person name="Buchanan P."/>
            <person name="Buyck B."/>
            <person name="Bense V."/>
            <person name="Catcheside P."/>
            <person name="Chovatia M."/>
            <person name="Cooper J."/>
            <person name="Damon W."/>
            <person name="Desjardin D."/>
            <person name="Finy P."/>
            <person name="Geml J."/>
            <person name="Haridas S."/>
            <person name="Hughes K."/>
            <person name="Justo A."/>
            <person name="Karasinski D."/>
            <person name="Kautmanova I."/>
            <person name="Kiss B."/>
            <person name="Kocsube S."/>
            <person name="Kotiranta H."/>
            <person name="LaButti K.M."/>
            <person name="Lechner B.E."/>
            <person name="Liimatainen K."/>
            <person name="Lipzen A."/>
            <person name="Lukacs Z."/>
            <person name="Mihaltcheva S."/>
            <person name="Morgado L.N."/>
            <person name="Niskanen T."/>
            <person name="Noordeloos M.E."/>
            <person name="Ohm R.A."/>
            <person name="Ortiz-Santana B."/>
            <person name="Ovrebo C."/>
            <person name="Racz N."/>
            <person name="Riley R."/>
            <person name="Savchenko A."/>
            <person name="Shiryaev A."/>
            <person name="Soop K."/>
            <person name="Spirin V."/>
            <person name="Szebenyi C."/>
            <person name="Tomsovsky M."/>
            <person name="Tulloss R.E."/>
            <person name="Uehling J."/>
            <person name="Grigoriev I.V."/>
            <person name="Vagvolgyi C."/>
            <person name="Papp T."/>
            <person name="Martin F.M."/>
            <person name="Miettinen O."/>
            <person name="Hibbett D.S."/>
            <person name="Nagy L.G."/>
        </authorList>
    </citation>
    <scope>NUCLEOTIDE SEQUENCE [LARGE SCALE GENOMIC DNA]</scope>
    <source>
        <strain evidence="2 3">OMC1185</strain>
    </source>
</reference>